<evidence type="ECO:0000256" key="4">
    <source>
        <dbReference type="ARBA" id="ARBA00023136"/>
    </source>
</evidence>
<feature type="transmembrane region" description="Helical" evidence="7">
    <location>
        <begin position="6"/>
        <end position="29"/>
    </location>
</feature>
<accession>A0ABR1HUY0</accession>
<proteinExistence type="inferred from homology"/>
<evidence type="ECO:0000256" key="6">
    <source>
        <dbReference type="SAM" id="MobiDB-lite"/>
    </source>
</evidence>
<evidence type="ECO:0000256" key="5">
    <source>
        <dbReference type="ARBA" id="ARBA00038359"/>
    </source>
</evidence>
<evidence type="ECO:0000256" key="1">
    <source>
        <dbReference type="ARBA" id="ARBA00004141"/>
    </source>
</evidence>
<sequence length="375" mass="41587">MDDKGPLIIVVCWTFTSLALLFVAGRLFVRAAVHRKLFSDDYWIILSSVCAILSNVLVTISVRWGNGKHFDVLSLEEKQNTVKWMMAAYVPGIETLGFPKLAVIALLTRLLVPTRLHLWILWTMGTICCLSLTAMVTTLILQCSPPRALWTFSMPRDCLPSSTLEGLAFWASTFSAFLDFYLAVYPAIVLWKLHMPKKKKMVLSLALGMGLVSGCVGIVKATGVPTLSSQDVSYDLCDPLYWTSIEGSLIIIAACIPILQPILEMIKGRTIWQTKKSSSNRQYEDYSKQSEQQPGIELRGQQKKKVDIYGFTVHAKENSEESIVHPDKQSATTSSSRHSGTFHAHDGIVKTNAVTIAYDHGEEGPSSATTRWAAV</sequence>
<feature type="domain" description="Rhodopsin" evidence="8">
    <location>
        <begin position="26"/>
        <end position="264"/>
    </location>
</feature>
<gene>
    <name evidence="9" type="ORF">QQX98_000468</name>
</gene>
<evidence type="ECO:0000256" key="2">
    <source>
        <dbReference type="ARBA" id="ARBA00022692"/>
    </source>
</evidence>
<dbReference type="EMBL" id="JAZAVJ010000004">
    <property type="protein sequence ID" value="KAK7424503.1"/>
    <property type="molecule type" value="Genomic_DNA"/>
</dbReference>
<organism evidence="9 10">
    <name type="scientific">Neonectria punicea</name>
    <dbReference type="NCBI Taxonomy" id="979145"/>
    <lineage>
        <taxon>Eukaryota</taxon>
        <taxon>Fungi</taxon>
        <taxon>Dikarya</taxon>
        <taxon>Ascomycota</taxon>
        <taxon>Pezizomycotina</taxon>
        <taxon>Sordariomycetes</taxon>
        <taxon>Hypocreomycetidae</taxon>
        <taxon>Hypocreales</taxon>
        <taxon>Nectriaceae</taxon>
        <taxon>Neonectria</taxon>
    </lineage>
</organism>
<keyword evidence="4 7" id="KW-0472">Membrane</keyword>
<feature type="transmembrane region" description="Helical" evidence="7">
    <location>
        <begin position="239"/>
        <end position="259"/>
    </location>
</feature>
<feature type="transmembrane region" description="Helical" evidence="7">
    <location>
        <begin position="202"/>
        <end position="219"/>
    </location>
</feature>
<feature type="compositionally biased region" description="Polar residues" evidence="6">
    <location>
        <begin position="329"/>
        <end position="339"/>
    </location>
</feature>
<evidence type="ECO:0000259" key="8">
    <source>
        <dbReference type="Pfam" id="PF20684"/>
    </source>
</evidence>
<comment type="caution">
    <text evidence="9">The sequence shown here is derived from an EMBL/GenBank/DDBJ whole genome shotgun (WGS) entry which is preliminary data.</text>
</comment>
<keyword evidence="3 7" id="KW-1133">Transmembrane helix</keyword>
<feature type="compositionally biased region" description="Basic and acidic residues" evidence="6">
    <location>
        <begin position="318"/>
        <end position="328"/>
    </location>
</feature>
<feature type="transmembrane region" description="Helical" evidence="7">
    <location>
        <begin position="41"/>
        <end position="64"/>
    </location>
</feature>
<comment type="subcellular location">
    <subcellularLocation>
        <location evidence="1">Membrane</location>
        <topology evidence="1">Multi-pass membrane protein</topology>
    </subcellularLocation>
</comment>
<feature type="transmembrane region" description="Helical" evidence="7">
    <location>
        <begin position="119"/>
        <end position="141"/>
    </location>
</feature>
<dbReference type="InterPro" id="IPR049326">
    <property type="entry name" value="Rhodopsin_dom_fungi"/>
</dbReference>
<evidence type="ECO:0000256" key="3">
    <source>
        <dbReference type="ARBA" id="ARBA00022989"/>
    </source>
</evidence>
<name>A0ABR1HUY0_9HYPO</name>
<evidence type="ECO:0000313" key="10">
    <source>
        <dbReference type="Proteomes" id="UP001498476"/>
    </source>
</evidence>
<feature type="region of interest" description="Disordered" evidence="6">
    <location>
        <begin position="318"/>
        <end position="344"/>
    </location>
</feature>
<keyword evidence="2 7" id="KW-0812">Transmembrane</keyword>
<protein>
    <recommendedName>
        <fullName evidence="8">Rhodopsin domain-containing protein</fullName>
    </recommendedName>
</protein>
<dbReference type="Proteomes" id="UP001498476">
    <property type="component" value="Unassembled WGS sequence"/>
</dbReference>
<feature type="transmembrane region" description="Helical" evidence="7">
    <location>
        <begin position="167"/>
        <end position="190"/>
    </location>
</feature>
<comment type="similarity">
    <text evidence="5">Belongs to the SAT4 family.</text>
</comment>
<dbReference type="PANTHER" id="PTHR33048:SF155">
    <property type="entry name" value="INTEGRAL MEMBRANE PROTEIN"/>
    <property type="match status" value="1"/>
</dbReference>
<dbReference type="PANTHER" id="PTHR33048">
    <property type="entry name" value="PTH11-LIKE INTEGRAL MEMBRANE PROTEIN (AFU_ORTHOLOGUE AFUA_5G11245)"/>
    <property type="match status" value="1"/>
</dbReference>
<dbReference type="InterPro" id="IPR052337">
    <property type="entry name" value="SAT4-like"/>
</dbReference>
<keyword evidence="10" id="KW-1185">Reference proteome</keyword>
<evidence type="ECO:0000256" key="7">
    <source>
        <dbReference type="SAM" id="Phobius"/>
    </source>
</evidence>
<evidence type="ECO:0000313" key="9">
    <source>
        <dbReference type="EMBL" id="KAK7424503.1"/>
    </source>
</evidence>
<feature type="transmembrane region" description="Helical" evidence="7">
    <location>
        <begin position="84"/>
        <end position="107"/>
    </location>
</feature>
<reference evidence="9 10" key="1">
    <citation type="journal article" date="2025" name="Microbiol. Resour. Announc.">
        <title>Draft genome sequences for Neonectria magnoliae and Neonectria punicea, canker pathogens of Liriodendron tulipifera and Acer saccharum in West Virginia.</title>
        <authorList>
            <person name="Petronek H.M."/>
            <person name="Kasson M.T."/>
            <person name="Metheny A.M."/>
            <person name="Stauder C.M."/>
            <person name="Lovett B."/>
            <person name="Lynch S.C."/>
            <person name="Garnas J.R."/>
            <person name="Kasson L.R."/>
            <person name="Stajich J.E."/>
        </authorList>
    </citation>
    <scope>NUCLEOTIDE SEQUENCE [LARGE SCALE GENOMIC DNA]</scope>
    <source>
        <strain evidence="9 10">NRRL 64653</strain>
    </source>
</reference>
<dbReference type="Pfam" id="PF20684">
    <property type="entry name" value="Fung_rhodopsin"/>
    <property type="match status" value="1"/>
</dbReference>